<dbReference type="AlphaFoldDB" id="A0A1G7NDF1"/>
<gene>
    <name evidence="1" type="ORF">SAMN05216464_12625</name>
</gene>
<evidence type="ECO:0000313" key="1">
    <source>
        <dbReference type="EMBL" id="SDF72125.1"/>
    </source>
</evidence>
<dbReference type="Proteomes" id="UP000199072">
    <property type="component" value="Unassembled WGS sequence"/>
</dbReference>
<proteinExistence type="predicted"/>
<name>A0A1G7NDF1_9SPHI</name>
<keyword evidence="2" id="KW-1185">Reference proteome</keyword>
<reference evidence="1 2" key="1">
    <citation type="submission" date="2016-10" db="EMBL/GenBank/DDBJ databases">
        <authorList>
            <person name="de Groot N.N."/>
        </authorList>
    </citation>
    <scope>NUCLEOTIDE SEQUENCE [LARGE SCALE GENOMIC DNA]</scope>
    <source>
        <strain evidence="1 2">47C3B</strain>
    </source>
</reference>
<protein>
    <submittedName>
        <fullName evidence="1">Uncharacterized protein</fullName>
    </submittedName>
</protein>
<organism evidence="1 2">
    <name type="scientific">Mucilaginibacter pineti</name>
    <dbReference type="NCBI Taxonomy" id="1391627"/>
    <lineage>
        <taxon>Bacteria</taxon>
        <taxon>Pseudomonadati</taxon>
        <taxon>Bacteroidota</taxon>
        <taxon>Sphingobacteriia</taxon>
        <taxon>Sphingobacteriales</taxon>
        <taxon>Sphingobacteriaceae</taxon>
        <taxon>Mucilaginibacter</taxon>
    </lineage>
</organism>
<sequence length="64" mass="7414">MSFVEKKISVKRSINLLAKNGIQVDDNEGTEILNFLYLIAKNYQYKGGIESMNLKEKSNYKKVR</sequence>
<accession>A0A1G7NDF1</accession>
<evidence type="ECO:0000313" key="2">
    <source>
        <dbReference type="Proteomes" id="UP000199072"/>
    </source>
</evidence>
<dbReference type="EMBL" id="FNAI01000026">
    <property type="protein sequence ID" value="SDF72125.1"/>
    <property type="molecule type" value="Genomic_DNA"/>
</dbReference>